<dbReference type="AlphaFoldDB" id="A0A7S4U6Q2"/>
<organism evidence="2">
    <name type="scientific">Paramoeba aestuarina</name>
    <dbReference type="NCBI Taxonomy" id="180227"/>
    <lineage>
        <taxon>Eukaryota</taxon>
        <taxon>Amoebozoa</taxon>
        <taxon>Discosea</taxon>
        <taxon>Flabellinia</taxon>
        <taxon>Dactylopodida</taxon>
        <taxon>Paramoebidae</taxon>
        <taxon>Paramoeba</taxon>
    </lineage>
</organism>
<sequence length="461" mass="53314">MQKDKREKDKREKEKRKKEIMAEQPPAVMLEKDLYPFIHFLTFCDHFLSVPLPLALKQYKLRHPAKWEAYTMIKETKPTDEEVDKRSNKLKEYEDEAREELKRESLKKVAVWNEESLGDLEAEWWKVAKECVVKVLGEFGLELIAVESNFSFHIQNQSTRQSLTIEELSTFLEKAEQRLLRPNLFSYSTLVSSLVSSITSLLSDSFPEIFPSSLLLSSIYSKPTTPFGEEWSAMYDIAFEGGGDHGNLVAYPDANNFNSFLIDYWHKLAVSPNRIYVDFFSRCVRAISHEIVHCLQSKLKQIDNNPQSWSAEHDASYLSGSLLYAATKQTKVNGHSLDELLFQGWYEWMMLTWQDEVSHQKAMFDGYVGREYEKWKDSFGLTPPANDVTQIRTGTGYYFKNVIAFEALNISPQLMQVQIKACFQNRTGDVYSASVVGLQEAVSSCYELGNKWRKNYKALYN</sequence>
<dbReference type="EMBL" id="HBKR01030561">
    <property type="protein sequence ID" value="CAE2325941.1"/>
    <property type="molecule type" value="Transcribed_RNA"/>
</dbReference>
<accession>A0A7S4U6Q2</accession>
<gene>
    <name evidence="2" type="ORF">NAES01612_LOCUS20037</name>
</gene>
<protein>
    <submittedName>
        <fullName evidence="2">Uncharacterized protein</fullName>
    </submittedName>
</protein>
<feature type="region of interest" description="Disordered" evidence="1">
    <location>
        <begin position="1"/>
        <end position="20"/>
    </location>
</feature>
<evidence type="ECO:0000313" key="2">
    <source>
        <dbReference type="EMBL" id="CAE2325941.1"/>
    </source>
</evidence>
<proteinExistence type="predicted"/>
<reference evidence="2" key="1">
    <citation type="submission" date="2021-01" db="EMBL/GenBank/DDBJ databases">
        <authorList>
            <person name="Corre E."/>
            <person name="Pelletier E."/>
            <person name="Niang G."/>
            <person name="Scheremetjew M."/>
            <person name="Finn R."/>
            <person name="Kale V."/>
            <person name="Holt S."/>
            <person name="Cochrane G."/>
            <person name="Meng A."/>
            <person name="Brown T."/>
            <person name="Cohen L."/>
        </authorList>
    </citation>
    <scope>NUCLEOTIDE SEQUENCE</scope>
    <source>
        <strain evidence="2">SoJaBio B1-5/56/2</strain>
    </source>
</reference>
<evidence type="ECO:0000256" key="1">
    <source>
        <dbReference type="SAM" id="MobiDB-lite"/>
    </source>
</evidence>
<name>A0A7S4U6Q2_9EUKA</name>